<proteinExistence type="predicted"/>
<organism evidence="1 2">
    <name type="scientific">Paludisphaera borealis</name>
    <dbReference type="NCBI Taxonomy" id="1387353"/>
    <lineage>
        <taxon>Bacteria</taxon>
        <taxon>Pseudomonadati</taxon>
        <taxon>Planctomycetota</taxon>
        <taxon>Planctomycetia</taxon>
        <taxon>Isosphaerales</taxon>
        <taxon>Isosphaeraceae</taxon>
        <taxon>Paludisphaera</taxon>
    </lineage>
</organism>
<dbReference type="OrthoDB" id="249397at2"/>
<accession>A0A1U7CWI1</accession>
<dbReference type="EMBL" id="CP019082">
    <property type="protein sequence ID" value="APW63281.1"/>
    <property type="molecule type" value="Genomic_DNA"/>
</dbReference>
<gene>
    <name evidence="1" type="ORF">BSF38_04845</name>
</gene>
<reference evidence="2" key="1">
    <citation type="submission" date="2016-12" db="EMBL/GenBank/DDBJ databases">
        <title>Comparative genomics of four Isosphaeraceae planctomycetes: a common pool of plasmids and glycoside hydrolase genes.</title>
        <authorList>
            <person name="Ivanova A."/>
        </authorList>
    </citation>
    <scope>NUCLEOTIDE SEQUENCE [LARGE SCALE GENOMIC DNA]</scope>
    <source>
        <strain evidence="2">PX4</strain>
    </source>
</reference>
<keyword evidence="2" id="KW-1185">Reference proteome</keyword>
<dbReference type="Proteomes" id="UP000186309">
    <property type="component" value="Chromosome"/>
</dbReference>
<protein>
    <submittedName>
        <fullName evidence="1">Uncharacterized protein</fullName>
    </submittedName>
</protein>
<evidence type="ECO:0000313" key="1">
    <source>
        <dbReference type="EMBL" id="APW63281.1"/>
    </source>
</evidence>
<name>A0A1U7CWI1_9BACT</name>
<dbReference type="AlphaFoldDB" id="A0A1U7CWI1"/>
<evidence type="ECO:0000313" key="2">
    <source>
        <dbReference type="Proteomes" id="UP000186309"/>
    </source>
</evidence>
<dbReference type="RefSeq" id="WP_076349650.1">
    <property type="nucleotide sequence ID" value="NZ_CP019082.1"/>
</dbReference>
<sequence>MIRTGYLRWEIEVEDVRCAADALAREVVFLARPTHRVVRVRTTNHADAAAQFVRGDASYDSVLRTIDEKRGEVELTIPDVGPRLFRYSEADRAKMLRYWMDKLQREASAFAHEVVRVASSFTQLVIASQALRSGYARLVENEVFRVIEGKSKPQPTSNEPIRIDAADYQQGVPELVAAELIRDVVEPKEFHEFCQFDCVTVRNGENYYRIPRRPHALIEVWEVATKRPVCRLCVVFQDPGMPPSDEVVMKYLLAKHQPDLLWQTGVRFSPPRGKFEVTPSRRWTVD</sequence>
<dbReference type="STRING" id="1387353.BSF38_04845"/>
<dbReference type="KEGG" id="pbor:BSF38_04845"/>